<dbReference type="CDD" id="cd13553">
    <property type="entry name" value="PBP2_NrtA_CpmA_like"/>
    <property type="match status" value="1"/>
</dbReference>
<proteinExistence type="predicted"/>
<keyword evidence="7" id="KW-1185">Reference proteome</keyword>
<accession>A0A0J9E9C6</accession>
<keyword evidence="4" id="KW-0997">Cell inner membrane</keyword>
<evidence type="ECO:0000256" key="5">
    <source>
        <dbReference type="ARBA" id="ARBA00023136"/>
    </source>
</evidence>
<gene>
    <name evidence="6" type="ORF">AIOL_004379</name>
</gene>
<organism evidence="6 7">
    <name type="scientific">Candidatus Rhodobacter oscarellae</name>
    <dbReference type="NCBI Taxonomy" id="1675527"/>
    <lineage>
        <taxon>Bacteria</taxon>
        <taxon>Pseudomonadati</taxon>
        <taxon>Pseudomonadota</taxon>
        <taxon>Alphaproteobacteria</taxon>
        <taxon>Rhodobacterales</taxon>
        <taxon>Rhodobacter group</taxon>
        <taxon>Rhodobacter</taxon>
    </lineage>
</organism>
<comment type="subcellular location">
    <subcellularLocation>
        <location evidence="1">Endomembrane system</location>
    </subcellularLocation>
</comment>
<dbReference type="PANTHER" id="PTHR30024:SF43">
    <property type="entry name" value="BLL4572 PROTEIN"/>
    <property type="match status" value="1"/>
</dbReference>
<comment type="caution">
    <text evidence="6">The sequence shown here is derived from an EMBL/GenBank/DDBJ whole genome shotgun (WGS) entry which is preliminary data.</text>
</comment>
<protein>
    <submittedName>
        <fullName evidence="6">Nitrate ABC transporter, nitrate-binding protein</fullName>
    </submittedName>
</protein>
<dbReference type="SUPFAM" id="SSF53850">
    <property type="entry name" value="Periplasmic binding protein-like II"/>
    <property type="match status" value="1"/>
</dbReference>
<dbReference type="PANTHER" id="PTHR30024">
    <property type="entry name" value="ALIPHATIC SULFONATES-BINDING PROTEIN-RELATED"/>
    <property type="match status" value="1"/>
</dbReference>
<dbReference type="RefSeq" id="WP_049644883.1">
    <property type="nucleotide sequence ID" value="NZ_LFTY01000002.1"/>
</dbReference>
<evidence type="ECO:0000313" key="6">
    <source>
        <dbReference type="EMBL" id="KMW59397.1"/>
    </source>
</evidence>
<evidence type="ECO:0000313" key="7">
    <source>
        <dbReference type="Proteomes" id="UP000037178"/>
    </source>
</evidence>
<sequence>MNTRLKIGYVPLVDAAPLIVASYMGFDREEGLTLDLVRAPSWATLRDMLAFGRVDAAHMLAPVPVAMALGIGGVASPISALMVLSVNGNVIGVSQDLALRLADQGHDFAFCDATKAGTALIDAAKGRLRIGVPFPFSMHAELLYCWLSASGLPAPQNVEIRTVPPPLMAHAIEAGEIDAFCVGEPWGSIAVENGTGALLLPGRAIWSFAPEKVLAVRTRWAEEEPDLAARLMRAVWKASRWLGRGGLNTTASELLARSEYLDIAPDIIDRAFQGRLVINPDGETRKCANFVEFYEGAATFPWKSQAAWIADRMASRLGLDRIQAMDQAQAVFRSDLYRQHLGDIGAVLPSASSKVEGANPEETGVASVGGRLILAENRFFDGQIFDPLARK</sequence>
<dbReference type="OrthoDB" id="570524at2"/>
<name>A0A0J9E9C6_9RHOB</name>
<evidence type="ECO:0000256" key="4">
    <source>
        <dbReference type="ARBA" id="ARBA00022519"/>
    </source>
</evidence>
<dbReference type="PATRIC" id="fig|1675527.3.peg.4581"/>
<dbReference type="GO" id="GO:0012505">
    <property type="term" value="C:endomembrane system"/>
    <property type="evidence" value="ECO:0007669"/>
    <property type="project" value="UniProtKB-SubCell"/>
</dbReference>
<dbReference type="Pfam" id="PF13379">
    <property type="entry name" value="NMT1_2"/>
    <property type="match status" value="1"/>
</dbReference>
<evidence type="ECO:0000256" key="1">
    <source>
        <dbReference type="ARBA" id="ARBA00004308"/>
    </source>
</evidence>
<keyword evidence="5" id="KW-0472">Membrane</keyword>
<dbReference type="EMBL" id="LFTY01000002">
    <property type="protein sequence ID" value="KMW59397.1"/>
    <property type="molecule type" value="Genomic_DNA"/>
</dbReference>
<keyword evidence="3" id="KW-1003">Cell membrane</keyword>
<dbReference type="InterPro" id="IPR044527">
    <property type="entry name" value="NrtA/CpmA_ABC-bd_dom"/>
</dbReference>
<evidence type="ECO:0000256" key="2">
    <source>
        <dbReference type="ARBA" id="ARBA00022448"/>
    </source>
</evidence>
<dbReference type="STRING" id="1675527.AIOL_004379"/>
<dbReference type="AlphaFoldDB" id="A0A0J9E9C6"/>
<dbReference type="Gene3D" id="3.40.190.10">
    <property type="entry name" value="Periplasmic binding protein-like II"/>
    <property type="match status" value="2"/>
</dbReference>
<evidence type="ECO:0000256" key="3">
    <source>
        <dbReference type="ARBA" id="ARBA00022475"/>
    </source>
</evidence>
<dbReference type="Proteomes" id="UP000037178">
    <property type="component" value="Unassembled WGS sequence"/>
</dbReference>
<keyword evidence="2" id="KW-0813">Transport</keyword>
<reference evidence="6 7" key="1">
    <citation type="submission" date="2015-06" db="EMBL/GenBank/DDBJ databases">
        <title>Draft genome sequence of an Alphaproteobacteria species associated to the Mediterranean sponge Oscarella lobularis.</title>
        <authorList>
            <person name="Jourda C."/>
            <person name="Santini S."/>
            <person name="Claverie J.-M."/>
        </authorList>
    </citation>
    <scope>NUCLEOTIDE SEQUENCE [LARGE SCALE GENOMIC DNA]</scope>
    <source>
        <strain evidence="6">IGS</strain>
    </source>
</reference>